<evidence type="ECO:0000313" key="2">
    <source>
        <dbReference type="Proteomes" id="UP000000822"/>
    </source>
</evidence>
<dbReference type="eggNOG" id="ENOG5032CV6">
    <property type="taxonomic scope" value="Bacteria"/>
</dbReference>
<reference evidence="1 2" key="2">
    <citation type="journal article" date="2002" name="Nucleic Acids Res.">
        <title>Genome sequence of Oceanobacillus iheyensis isolated from the Iheya Ridge and its unexpected adaptive capabilities to extreme environments.</title>
        <authorList>
            <person name="Takami H."/>
            <person name="Takaki Y."/>
            <person name="Uchiyama I."/>
        </authorList>
    </citation>
    <scope>NUCLEOTIDE SEQUENCE [LARGE SCALE GENOMIC DNA]</scope>
    <source>
        <strain evidence="2">DSM 14371 / CIP 107618 / JCM 11309 / KCTC 3954 / HTE831</strain>
    </source>
</reference>
<dbReference type="Pfam" id="PF11068">
    <property type="entry name" value="YlqD"/>
    <property type="match status" value="1"/>
</dbReference>
<dbReference type="KEGG" id="oih:OB1534"/>
<accession>Q8EQZ9</accession>
<dbReference type="HOGENOM" id="CLU_135539_1_0_9"/>
<name>Q8EQZ9_OCEIH</name>
<dbReference type="Proteomes" id="UP000000822">
    <property type="component" value="Chromosome"/>
</dbReference>
<proteinExistence type="predicted"/>
<protein>
    <submittedName>
        <fullName evidence="1">Hypothetical conserved protein</fullName>
    </submittedName>
</protein>
<dbReference type="PhylomeDB" id="Q8EQZ9"/>
<dbReference type="AlphaFoldDB" id="Q8EQZ9"/>
<sequence length="135" mass="16199">MKIVKKIKVKQVVTEKSKQRIYQGFYNHKLRLEQECQQLKFEKRKLQHKASVNHQEIEDRFEQEINNRKEKIKLLDFKIEQLNEMQIGSEIMEDEVEALVEVKVGTNWGKLMKDKQLLLKTIRLYVLMNKAGDLK</sequence>
<evidence type="ECO:0000313" key="1">
    <source>
        <dbReference type="EMBL" id="BAC13490.1"/>
    </source>
</evidence>
<dbReference type="EMBL" id="BA000028">
    <property type="protein sequence ID" value="BAC13490.1"/>
    <property type="molecule type" value="Genomic_DNA"/>
</dbReference>
<reference evidence="1 2" key="1">
    <citation type="journal article" date="2001" name="FEMS Microbiol. Lett.">
        <title>Oceanobacillus iheyensis gen. nov., sp. nov., a deep-sea extremely halotolerant and alkaliphilic species isolated from a depth of 1050 m on the Iheya Ridge.</title>
        <authorList>
            <person name="Lu J."/>
            <person name="Nogi Y."/>
            <person name="Takami H."/>
        </authorList>
    </citation>
    <scope>NUCLEOTIDE SEQUENCE [LARGE SCALE GENOMIC DNA]</scope>
    <source>
        <strain evidence="2">DSM 14371 / CIP 107618 / JCM 11309 / KCTC 3954 / HTE831</strain>
    </source>
</reference>
<dbReference type="InterPro" id="IPR021297">
    <property type="entry name" value="YlqD"/>
</dbReference>
<dbReference type="Gene3D" id="6.10.140.1110">
    <property type="match status" value="1"/>
</dbReference>
<keyword evidence="2" id="KW-1185">Reference proteome</keyword>
<organism evidence="1 2">
    <name type="scientific">Oceanobacillus iheyensis (strain DSM 14371 / CIP 107618 / JCM 11309 / KCTC 3954 / HTE831)</name>
    <dbReference type="NCBI Taxonomy" id="221109"/>
    <lineage>
        <taxon>Bacteria</taxon>
        <taxon>Bacillati</taxon>
        <taxon>Bacillota</taxon>
        <taxon>Bacilli</taxon>
        <taxon>Bacillales</taxon>
        <taxon>Bacillaceae</taxon>
        <taxon>Oceanobacillus</taxon>
    </lineage>
</organism>
<dbReference type="RefSeq" id="WP_011065934.1">
    <property type="nucleotide sequence ID" value="NC_004193.1"/>
</dbReference>
<gene>
    <name evidence="1" type="ordered locus">OB1534</name>
</gene>
<dbReference type="STRING" id="221109.gene:10733774"/>